<dbReference type="Pfam" id="PF12950">
    <property type="entry name" value="TaqI_C"/>
    <property type="match status" value="1"/>
</dbReference>
<sequence length="1275" mass="147511">MGLLKPNQALNKAYRQVAIETTDFDLFKNALRTLRDNIVDGQREHTQKEHLRNFLSETFYKPYYMAPEEDIDLAIRLDKTIKSNIGLLIEVKSTTNKGEMISNDNLNRKALQELLLYYLKERVNKKNNDIKYLIATNIHEFFIFDAHEFERKFYHNKQLRREFQDFVDGRKTSNKTDFFYTEIATTYIEEVKDSLEYTYFNLQDYQHLLDRTDGSASRKLIELYKIFSDTHLLKLSFQNDSNSLNRGFYTELLHIIGIEERKENNKTVIVRKAVERRDEASLLENTINQLDAEDCLRHINGSLYGNDYEERLFNVAMELCITWMNRILFLKLLEAQMLKYHNGDAIYKFLSITKIHDYDDLNTLFFQVLARDMSSRTHSIMRDFAYVPYLNSSLFEVTDLESKTIKINSLSQRTVLPVLASSVLRNKKRNLQVNALPTLQYLFAFLDAYNFANEGSEEVQEEAKTLINASVLGLIFEKINGHKDGSVFTPGFITMFMCREAITKTVLQKFNGYYGWNCTTRIDLYNHIYNIVEANELINSLRLCDPAVGSGHFLVSALNELILLKYELGILVDATGKRVRKADYQLAIENDELIVTDAEGNLFAYNPLNAESRRMQETLFKEKRQIIENCLFGVDINPNSVKICRLRLWIELLKNAYYTAESNYTYLETLPNIDINIKCGNSLLHRFALTDSIQTVLRESSISISQYKEAVAKYKNAQSKSEKQDLETFITEIKSKLKTEINRRDARLVRLNKRRSELANLQAPQLFEPTKKEKKASDKRIADLKKEIATLENIFEEIRSNKIYLGAFEWRIEFPEVLDAEGNFLGFDCIIGNPPYIQLQSMGKSADVLECMGYITYARTGDIYCLFYELGMNLLTPNGFLCYITSNKWMRAGYGEALRGYFASKTNPIMLVDFAGIKIFDAITVEANILLSQKAANIFNTQACLVQDANGLNNLSDFVQQQGVKCNFADSIPWVILSPIEQSIKQKIESVGIPLKDWNIQINYGIKTGFNDAFIISTEKRDEILANCQTEDERQKTAELIRPILRGRDIKRYGYDWAGQWLIYIPWHFPYQFDESITGASEKAEKAFKEQYPAVYNHMLEYKEPLSKRNKAETGIRYEWYAMQRWGAKYWEDFSKPKIVWKIIGNQMAFAYDANNYVMNNACYIMTGDHLDYLLAVLNSQAITWYSYVTNMNKTGVGDVQVGGQNIATFPIPFYDANKIELIELAELANSIINKNINLPFIDSKIEGLVSMIYGFTSEETNFLHSFVSSLRKSI</sequence>
<comment type="caution">
    <text evidence="13">The sequence shown here is derived from an EMBL/GenBank/DDBJ whole genome shotgun (WGS) entry which is preliminary data.</text>
</comment>
<reference evidence="13 14" key="2">
    <citation type="submission" date="2007-11" db="EMBL/GenBank/DDBJ databases">
        <authorList>
            <person name="Fulton L."/>
            <person name="Clifton S."/>
            <person name="Fulton B."/>
            <person name="Xu J."/>
            <person name="Minx P."/>
            <person name="Pepin K.H."/>
            <person name="Johnson M."/>
            <person name="Thiruvilangam P."/>
            <person name="Bhonagiri V."/>
            <person name="Nash W.E."/>
            <person name="Mardis E.R."/>
            <person name="Wilson R.K."/>
        </authorList>
    </citation>
    <scope>NUCLEOTIDE SEQUENCE [LARGE SCALE GENOMIC DNA]</scope>
    <source>
        <strain evidence="13 14">ATCC 43183</strain>
    </source>
</reference>
<dbReference type="InterPro" id="IPR025931">
    <property type="entry name" value="TaqI_C"/>
</dbReference>
<comment type="catalytic activity">
    <reaction evidence="7">
        <text>a 2'-deoxyadenosine in DNA + S-adenosyl-L-methionine = an N(6)-methyl-2'-deoxyadenosine in DNA + S-adenosyl-L-homocysteine + H(+)</text>
        <dbReference type="Rhea" id="RHEA:15197"/>
        <dbReference type="Rhea" id="RHEA-COMP:12418"/>
        <dbReference type="Rhea" id="RHEA-COMP:12419"/>
        <dbReference type="ChEBI" id="CHEBI:15378"/>
        <dbReference type="ChEBI" id="CHEBI:57856"/>
        <dbReference type="ChEBI" id="CHEBI:59789"/>
        <dbReference type="ChEBI" id="CHEBI:90615"/>
        <dbReference type="ChEBI" id="CHEBI:90616"/>
        <dbReference type="EC" id="2.1.1.72"/>
    </reaction>
</comment>
<proteinExistence type="predicted"/>
<dbReference type="GO" id="GO:0009307">
    <property type="term" value="P:DNA restriction-modification system"/>
    <property type="evidence" value="ECO:0007669"/>
    <property type="project" value="UniProtKB-KW"/>
</dbReference>
<protein>
    <recommendedName>
        <fullName evidence="1">site-specific DNA-methyltransferase (adenine-specific)</fullName>
        <ecNumber evidence="1">2.1.1.72</ecNumber>
    </recommendedName>
</protein>
<gene>
    <name evidence="13" type="ORF">BACSTE_00431</name>
</gene>
<evidence type="ECO:0000256" key="3">
    <source>
        <dbReference type="ARBA" id="ARBA00022679"/>
    </source>
</evidence>
<evidence type="ECO:0000259" key="11">
    <source>
        <dbReference type="Pfam" id="PF23653"/>
    </source>
</evidence>
<dbReference type="PANTHER" id="PTHR33841:SF1">
    <property type="entry name" value="DNA METHYLTRANSFERASE A"/>
    <property type="match status" value="1"/>
</dbReference>
<evidence type="ECO:0000259" key="10">
    <source>
        <dbReference type="Pfam" id="PF12950"/>
    </source>
</evidence>
<evidence type="ECO:0000259" key="9">
    <source>
        <dbReference type="Pfam" id="PF07669"/>
    </source>
</evidence>
<keyword evidence="3" id="KW-0808">Transferase</keyword>
<dbReference type="InterPro" id="IPR056716">
    <property type="entry name" value="DUF7814"/>
</dbReference>
<dbReference type="InterPro" id="IPR029063">
    <property type="entry name" value="SAM-dependent_MTases_sf"/>
</dbReference>
<dbReference type="GeneID" id="31796240"/>
<keyword evidence="4" id="KW-0949">S-adenosyl-L-methionine</keyword>
<dbReference type="Pfam" id="PF23653">
    <property type="entry name" value="DUF7149"/>
    <property type="match status" value="1"/>
</dbReference>
<dbReference type="eggNOG" id="COG1002">
    <property type="taxonomic scope" value="Bacteria"/>
</dbReference>
<dbReference type="InterPro" id="IPR050953">
    <property type="entry name" value="N4_N6_ade-DNA_methylase"/>
</dbReference>
<dbReference type="EC" id="2.1.1.72" evidence="1"/>
<dbReference type="eggNOG" id="COG0827">
    <property type="taxonomic scope" value="Bacteria"/>
</dbReference>
<evidence type="ECO:0000256" key="2">
    <source>
        <dbReference type="ARBA" id="ARBA00022603"/>
    </source>
</evidence>
<keyword evidence="5" id="KW-0680">Restriction system</keyword>
<evidence type="ECO:0000313" key="13">
    <source>
        <dbReference type="EMBL" id="EDS16619.1"/>
    </source>
</evidence>
<accession>B0NLV0</accession>
<dbReference type="HOGENOM" id="CLU_002539_0_0_10"/>
<keyword evidence="8" id="KW-0175">Coiled coil</keyword>
<dbReference type="GO" id="GO:0032259">
    <property type="term" value="P:methylation"/>
    <property type="evidence" value="ECO:0007669"/>
    <property type="project" value="UniProtKB-KW"/>
</dbReference>
<evidence type="ECO:0000256" key="4">
    <source>
        <dbReference type="ARBA" id="ARBA00022691"/>
    </source>
</evidence>
<feature type="domain" description="TaqI-like C-terminal specificity" evidence="10">
    <location>
        <begin position="1043"/>
        <end position="1212"/>
    </location>
</feature>
<dbReference type="PROSITE" id="PS00092">
    <property type="entry name" value="N6_MTASE"/>
    <property type="match status" value="1"/>
</dbReference>
<dbReference type="EMBL" id="ABFZ02000015">
    <property type="protein sequence ID" value="EDS16619.1"/>
    <property type="molecule type" value="Genomic_DNA"/>
</dbReference>
<dbReference type="Pfam" id="PF25120">
    <property type="entry name" value="DUF7814"/>
    <property type="match status" value="1"/>
</dbReference>
<dbReference type="InterPro" id="IPR055573">
    <property type="entry name" value="DUF7149"/>
</dbReference>
<feature type="domain" description="Type II methyltransferase M.TaqI-like" evidence="9">
    <location>
        <begin position="629"/>
        <end position="920"/>
    </location>
</feature>
<keyword evidence="2" id="KW-0489">Methyltransferase</keyword>
<dbReference type="RefSeq" id="WP_005652928.1">
    <property type="nucleotide sequence ID" value="NZ_DS499670.1"/>
</dbReference>
<evidence type="ECO:0000256" key="1">
    <source>
        <dbReference type="ARBA" id="ARBA00011900"/>
    </source>
</evidence>
<dbReference type="Pfam" id="PF07669">
    <property type="entry name" value="Eco57I"/>
    <property type="match status" value="1"/>
</dbReference>
<dbReference type="PRINTS" id="PR00507">
    <property type="entry name" value="N12N6MTFRASE"/>
</dbReference>
<name>B0NLV0_BACSE</name>
<dbReference type="GO" id="GO:0003677">
    <property type="term" value="F:DNA binding"/>
    <property type="evidence" value="ECO:0007669"/>
    <property type="project" value="UniProtKB-KW"/>
</dbReference>
<organism evidence="13 14">
    <name type="scientific">Bacteroides stercoris ATCC 43183</name>
    <dbReference type="NCBI Taxonomy" id="449673"/>
    <lineage>
        <taxon>Bacteria</taxon>
        <taxon>Pseudomonadati</taxon>
        <taxon>Bacteroidota</taxon>
        <taxon>Bacteroidia</taxon>
        <taxon>Bacteroidales</taxon>
        <taxon>Bacteroidaceae</taxon>
        <taxon>Bacteroides</taxon>
    </lineage>
</organism>
<evidence type="ECO:0000313" key="14">
    <source>
        <dbReference type="Proteomes" id="UP000004713"/>
    </source>
</evidence>
<dbReference type="SUPFAM" id="SSF53335">
    <property type="entry name" value="S-adenosyl-L-methionine-dependent methyltransferases"/>
    <property type="match status" value="1"/>
</dbReference>
<dbReference type="GO" id="GO:0009007">
    <property type="term" value="F:site-specific DNA-methyltransferase (adenine-specific) activity"/>
    <property type="evidence" value="ECO:0007669"/>
    <property type="project" value="UniProtKB-EC"/>
</dbReference>
<evidence type="ECO:0000256" key="7">
    <source>
        <dbReference type="ARBA" id="ARBA00047942"/>
    </source>
</evidence>
<evidence type="ECO:0000256" key="6">
    <source>
        <dbReference type="ARBA" id="ARBA00023125"/>
    </source>
</evidence>
<feature type="domain" description="DUF7149" evidence="11">
    <location>
        <begin position="5"/>
        <end position="240"/>
    </location>
</feature>
<dbReference type="InterPro" id="IPR002052">
    <property type="entry name" value="DNA_methylase_N6_adenine_CS"/>
</dbReference>
<reference evidence="13 14" key="1">
    <citation type="submission" date="2007-11" db="EMBL/GenBank/DDBJ databases">
        <title>Draft genome sequence of Bacteroides stercoris(ATCC 43183).</title>
        <authorList>
            <person name="Sudarsanam P."/>
            <person name="Ley R."/>
            <person name="Guruge J."/>
            <person name="Turnbaugh P.J."/>
            <person name="Mahowald M."/>
            <person name="Liep D."/>
            <person name="Gordon J."/>
        </authorList>
    </citation>
    <scope>NUCLEOTIDE SEQUENCE [LARGE SCALE GENOMIC DNA]</scope>
    <source>
        <strain evidence="13 14">ATCC 43183</strain>
    </source>
</reference>
<feature type="coiled-coil region" evidence="8">
    <location>
        <begin position="774"/>
        <end position="801"/>
    </location>
</feature>
<dbReference type="Gene3D" id="3.40.50.150">
    <property type="entry name" value="Vaccinia Virus protein VP39"/>
    <property type="match status" value="1"/>
</dbReference>
<evidence type="ECO:0000256" key="8">
    <source>
        <dbReference type="SAM" id="Coils"/>
    </source>
</evidence>
<dbReference type="InterPro" id="IPR011639">
    <property type="entry name" value="MethylTrfase_TaqI-like_dom"/>
</dbReference>
<keyword evidence="6" id="KW-0238">DNA-binding</keyword>
<dbReference type="AlphaFoldDB" id="B0NLV0"/>
<evidence type="ECO:0000256" key="5">
    <source>
        <dbReference type="ARBA" id="ARBA00022747"/>
    </source>
</evidence>
<feature type="domain" description="DUF7814" evidence="12">
    <location>
        <begin position="241"/>
        <end position="467"/>
    </location>
</feature>
<evidence type="ECO:0000259" key="12">
    <source>
        <dbReference type="Pfam" id="PF25120"/>
    </source>
</evidence>
<dbReference type="Proteomes" id="UP000004713">
    <property type="component" value="Unassembled WGS sequence"/>
</dbReference>
<dbReference type="REBASE" id="21234">
    <property type="entry name" value="Bst43183ORF431P"/>
</dbReference>
<dbReference type="PANTHER" id="PTHR33841">
    <property type="entry name" value="DNA METHYLTRANSFERASE YEEA-RELATED"/>
    <property type="match status" value="1"/>
</dbReference>